<proteinExistence type="predicted"/>
<dbReference type="Proteomes" id="UP000232722">
    <property type="component" value="Unassembled WGS sequence"/>
</dbReference>
<gene>
    <name evidence="1" type="ORF">RhiirA5_480323</name>
</gene>
<reference evidence="1 2" key="1">
    <citation type="submission" date="2016-04" db="EMBL/GenBank/DDBJ databases">
        <title>Genome analyses suggest a sexual origin of heterokaryosis in a supposedly ancient asexual fungus.</title>
        <authorList>
            <person name="Ropars J."/>
            <person name="Sedzielewska K."/>
            <person name="Noel J."/>
            <person name="Charron P."/>
            <person name="Farinelli L."/>
            <person name="Marton T."/>
            <person name="Kruger M."/>
            <person name="Pelin A."/>
            <person name="Brachmann A."/>
            <person name="Corradi N."/>
        </authorList>
    </citation>
    <scope>NUCLEOTIDE SEQUENCE [LARGE SCALE GENOMIC DNA]</scope>
    <source>
        <strain evidence="1 2">A5</strain>
    </source>
</reference>
<dbReference type="GO" id="GO:0008270">
    <property type="term" value="F:zinc ion binding"/>
    <property type="evidence" value="ECO:0007669"/>
    <property type="project" value="InterPro"/>
</dbReference>
<comment type="caution">
    <text evidence="1">The sequence shown here is derived from an EMBL/GenBank/DDBJ whole genome shotgun (WGS) entry which is preliminary data.</text>
</comment>
<dbReference type="GO" id="GO:0003676">
    <property type="term" value="F:nucleic acid binding"/>
    <property type="evidence" value="ECO:0007669"/>
    <property type="project" value="InterPro"/>
</dbReference>
<dbReference type="InterPro" id="IPR036875">
    <property type="entry name" value="Znf_CCHC_sf"/>
</dbReference>
<dbReference type="AlphaFoldDB" id="A0A2I1EQ11"/>
<name>A0A2I1EQ11_9GLOM</name>
<organism evidence="1 2">
    <name type="scientific">Rhizophagus irregularis</name>
    <dbReference type="NCBI Taxonomy" id="588596"/>
    <lineage>
        <taxon>Eukaryota</taxon>
        <taxon>Fungi</taxon>
        <taxon>Fungi incertae sedis</taxon>
        <taxon>Mucoromycota</taxon>
        <taxon>Glomeromycotina</taxon>
        <taxon>Glomeromycetes</taxon>
        <taxon>Glomerales</taxon>
        <taxon>Glomeraceae</taxon>
        <taxon>Rhizophagus</taxon>
    </lineage>
</organism>
<evidence type="ECO:0000313" key="1">
    <source>
        <dbReference type="EMBL" id="PKC07310.1"/>
    </source>
</evidence>
<evidence type="ECO:0000313" key="2">
    <source>
        <dbReference type="Proteomes" id="UP000232722"/>
    </source>
</evidence>
<dbReference type="SUPFAM" id="SSF57756">
    <property type="entry name" value="Retrovirus zinc finger-like domains"/>
    <property type="match status" value="1"/>
</dbReference>
<dbReference type="EMBL" id="LLXJ01000655">
    <property type="protein sequence ID" value="PKC07310.1"/>
    <property type="molecule type" value="Genomic_DNA"/>
</dbReference>
<accession>A0A2I1EQ11</accession>
<protein>
    <submittedName>
        <fullName evidence="1">Uncharacterized protein</fullName>
    </submittedName>
</protein>
<reference evidence="1 2" key="2">
    <citation type="submission" date="2017-09" db="EMBL/GenBank/DDBJ databases">
        <title>Extensive intraspecific genome diversity in a model arbuscular mycorrhizal fungus.</title>
        <authorList>
            <person name="Chen E.C."/>
            <person name="Morin E."/>
            <person name="Beaudet D."/>
            <person name="Noel J."/>
            <person name="Ndikumana S."/>
            <person name="Charron P."/>
            <person name="St-Onge C."/>
            <person name="Giorgi J."/>
            <person name="Grigoriev I.V."/>
            <person name="Roux C."/>
            <person name="Martin F.M."/>
            <person name="Corradi N."/>
        </authorList>
    </citation>
    <scope>NUCLEOTIDE SEQUENCE [LARGE SCALE GENOMIC DNA]</scope>
    <source>
        <strain evidence="1 2">A5</strain>
    </source>
</reference>
<sequence length="133" mass="15852">MKIFIWIQMKSHNRRKNQKCILFKEDSNTCIFCKKNGHWVNKCLDIPPEFQNKCFKKKISFTADVYDPKVDVTAIHEVVDLNGDELLRIISNVSSRNIRKIFIWIQMEFHNNRRKIYAFHLGGLKIIQIKTIN</sequence>